<reference evidence="1" key="1">
    <citation type="submission" date="2013-04" db="EMBL/GenBank/DDBJ databases">
        <authorList>
            <person name="Hegedusova E."/>
            <person name="Brejova B."/>
            <person name="Nosek J."/>
        </authorList>
    </citation>
    <scope>NUCLEOTIDE SEQUENCE</scope>
    <source>
        <strain evidence="1">CBS 252</strain>
    </source>
</reference>
<organism evidence="1">
    <name type="scientific">Barnettozyma californica</name>
    <dbReference type="NCBI Taxonomy" id="36038"/>
    <lineage>
        <taxon>Eukaryota</taxon>
        <taxon>Fungi</taxon>
        <taxon>Dikarya</taxon>
        <taxon>Ascomycota</taxon>
        <taxon>Saccharomycotina</taxon>
        <taxon>Saccharomycetes</taxon>
        <taxon>Phaffomycetales</taxon>
        <taxon>Phaffomycetaceae</taxon>
        <taxon>Barnettozyma</taxon>
    </lineage>
</organism>
<dbReference type="SMART" id="SM00497">
    <property type="entry name" value="IENR1"/>
    <property type="match status" value="1"/>
</dbReference>
<evidence type="ECO:0000313" key="1">
    <source>
        <dbReference type="EMBL" id="AGS44248.1"/>
    </source>
</evidence>
<dbReference type="AlphaFoldDB" id="S5U4H1"/>
<sequence length="135" mass="15770">MFKICLTILINGLHYTDKGHKFLLNANKYIANNLSILDLPWKEIDDILSQPSIFDTNLPYKTNIKNYTLSLKHNKSITSGVYIYDLNYNYIKTIGGQDKTAKYFNVSKYNILKHLNKDIPFMNKFYLKSSSTFKK</sequence>
<gene>
    <name evidence="1" type="primary">orf135</name>
</gene>
<keyword evidence="1" id="KW-0496">Mitochondrion</keyword>
<name>S5U4H1_9ASCO</name>
<dbReference type="EMBL" id="KC993183">
    <property type="protein sequence ID" value="AGS44248.1"/>
    <property type="molecule type" value="Genomic_DNA"/>
</dbReference>
<geneLocation type="mitochondrion" evidence="1"/>
<accession>S5U4H1</accession>
<protein>
    <submittedName>
        <fullName evidence="1">Uncharacterized protein</fullName>
    </submittedName>
</protein>
<dbReference type="RefSeq" id="YP_008474957.1">
    <property type="nucleotide sequence ID" value="NC_022159.1"/>
</dbReference>
<dbReference type="GeneID" id="16694687"/>
<proteinExistence type="predicted"/>
<dbReference type="InterPro" id="IPR003647">
    <property type="entry name" value="Intron_nuc_1_rpt"/>
</dbReference>